<dbReference type="ExpressionAtlas" id="A0A1D6K863">
    <property type="expression patterns" value="baseline and differential"/>
</dbReference>
<dbReference type="PANTHER" id="PTHR31390">
    <property type="entry name" value="EXPRESSED PROTEIN"/>
    <property type="match status" value="1"/>
</dbReference>
<gene>
    <name evidence="2" type="ORF">ZEAMMB73_Zm00001d029852</name>
</gene>
<proteinExistence type="predicted"/>
<name>A0A1D6K863_MAIZE</name>
<sequence>MKSIGEETESTSRETEGSKFHRLKCTDEGEPCLDRIPNFHCKSLPSRYRDTNPEDGIMHKRGSMYQSSREVSRLRNLQGRSKLNYSSNKDTFMSFEVANLSSRPSTSGACSFPLRSNSCNTRSSMGTNHRIHQASREVMRFSLHEIPEDDLTLERPRRDCNLLKIDAVDSFLEKALEEDTTNGSCTNATPHWPEDSCSKVGGSYCQQPVGFCPDERDVVNLPKSLSTKVGVFDATCPSECVGNKKIRSSPFKKILDPIMKSKSQRNPSLLETEDSKSSSIPFGGKGRVLRKSLLSDISRAEQRLAPDCQTDGEAQKLTVTSSPTHLHAVIKLDPNNGAFGFAFSTKGPEELIYVNTWKAGDELNWIYTFHSSGKQTSTVGRTSKDRHGCLPPIVGQMHVSSFLYSSVGEDGILKTSATTEFVLYDIAHARRSSAVERIQCTDAIRPSFCNAVNNSMSGHTRNDLVQRQNTTRIDSDLSTSCLWSREDLHPHLEVAAIVIQAPLHKTKSKELKAGSSPGTIKAVTAGGAHGLPRDDEASPSPLLDRLKSGGACDCGGWDMSCPIVVLDNAYDGYWADSVMNESKAPMELFAQDYQHCRPFLSASLCFTVLKLLQTLVSRSLRTSYTPAR</sequence>
<dbReference type="PANTHER" id="PTHR31390:SF11">
    <property type="entry name" value="OS10G0550750 PROTEIN"/>
    <property type="match status" value="1"/>
</dbReference>
<dbReference type="AlphaFoldDB" id="A0A1D6K863"/>
<organism evidence="2">
    <name type="scientific">Zea mays</name>
    <name type="common">Maize</name>
    <dbReference type="NCBI Taxonomy" id="4577"/>
    <lineage>
        <taxon>Eukaryota</taxon>
        <taxon>Viridiplantae</taxon>
        <taxon>Streptophyta</taxon>
        <taxon>Embryophyta</taxon>
        <taxon>Tracheophyta</taxon>
        <taxon>Spermatophyta</taxon>
        <taxon>Magnoliopsida</taxon>
        <taxon>Liliopsida</taxon>
        <taxon>Poales</taxon>
        <taxon>Poaceae</taxon>
        <taxon>PACMAD clade</taxon>
        <taxon>Panicoideae</taxon>
        <taxon>Andropogonodae</taxon>
        <taxon>Andropogoneae</taxon>
        <taxon>Tripsacinae</taxon>
        <taxon>Zea</taxon>
    </lineage>
</organism>
<accession>A0A1D6K863</accession>
<dbReference type="EMBL" id="CM007647">
    <property type="protein sequence ID" value="ONL99728.1"/>
    <property type="molecule type" value="Genomic_DNA"/>
</dbReference>
<protein>
    <submittedName>
        <fullName evidence="2">DUF3527 domain protein</fullName>
    </submittedName>
</protein>
<evidence type="ECO:0000256" key="1">
    <source>
        <dbReference type="SAM" id="MobiDB-lite"/>
    </source>
</evidence>
<feature type="compositionally biased region" description="Basic and acidic residues" evidence="1">
    <location>
        <begin position="10"/>
        <end position="20"/>
    </location>
</feature>
<dbReference type="Pfam" id="PF12043">
    <property type="entry name" value="DUF3527"/>
    <property type="match status" value="1"/>
</dbReference>
<feature type="region of interest" description="Disordered" evidence="1">
    <location>
        <begin position="1"/>
        <end position="20"/>
    </location>
</feature>
<dbReference type="InterPro" id="IPR021916">
    <property type="entry name" value="DUF3527"/>
</dbReference>
<reference evidence="2" key="1">
    <citation type="submission" date="2015-12" db="EMBL/GenBank/DDBJ databases">
        <title>Update maize B73 reference genome by single molecule sequencing technologies.</title>
        <authorList>
            <consortium name="Maize Genome Sequencing Project"/>
            <person name="Ware D."/>
        </authorList>
    </citation>
    <scope>NUCLEOTIDE SEQUENCE [LARGE SCALE GENOMIC DNA]</scope>
    <source>
        <tissue evidence="2">Seedling</tissue>
    </source>
</reference>
<evidence type="ECO:0000313" key="2">
    <source>
        <dbReference type="EMBL" id="ONL99728.1"/>
    </source>
</evidence>